<evidence type="ECO:0000256" key="1">
    <source>
        <dbReference type="SAM" id="MobiDB-lite"/>
    </source>
</evidence>
<evidence type="ECO:0000313" key="4">
    <source>
        <dbReference type="Proteomes" id="UP001317322"/>
    </source>
</evidence>
<feature type="transmembrane region" description="Helical" evidence="2">
    <location>
        <begin position="216"/>
        <end position="236"/>
    </location>
</feature>
<proteinExistence type="predicted"/>
<protein>
    <submittedName>
        <fullName evidence="3">DUF6518 family protein</fullName>
    </submittedName>
</protein>
<organism evidence="3 4">
    <name type="scientific">Cellulomonas wangsupingiae</name>
    <dbReference type="NCBI Taxonomy" id="2968085"/>
    <lineage>
        <taxon>Bacteria</taxon>
        <taxon>Bacillati</taxon>
        <taxon>Actinomycetota</taxon>
        <taxon>Actinomycetes</taxon>
        <taxon>Micrococcales</taxon>
        <taxon>Cellulomonadaceae</taxon>
        <taxon>Cellulomonas</taxon>
    </lineage>
</organism>
<evidence type="ECO:0000313" key="3">
    <source>
        <dbReference type="EMBL" id="UUI63981.1"/>
    </source>
</evidence>
<feature type="transmembrane region" description="Helical" evidence="2">
    <location>
        <begin position="129"/>
        <end position="152"/>
    </location>
</feature>
<reference evidence="3 4" key="1">
    <citation type="submission" date="2022-07" db="EMBL/GenBank/DDBJ databases">
        <title>Novel species in genus cellulomonas.</title>
        <authorList>
            <person name="Ye L."/>
        </authorList>
    </citation>
    <scope>NUCLEOTIDE SEQUENCE [LARGE SCALE GENOMIC DNA]</scope>
    <source>
        <strain evidence="4">zg-Y908</strain>
    </source>
</reference>
<name>A0ABY5K4Z1_9CELL</name>
<feature type="transmembrane region" description="Helical" evidence="2">
    <location>
        <begin position="72"/>
        <end position="92"/>
    </location>
</feature>
<keyword evidence="4" id="KW-1185">Reference proteome</keyword>
<feature type="transmembrane region" description="Helical" evidence="2">
    <location>
        <begin position="46"/>
        <end position="66"/>
    </location>
</feature>
<feature type="region of interest" description="Disordered" evidence="1">
    <location>
        <begin position="1"/>
        <end position="39"/>
    </location>
</feature>
<accession>A0ABY5K4Z1</accession>
<dbReference type="Pfam" id="PF20128">
    <property type="entry name" value="DUF6518"/>
    <property type="match status" value="1"/>
</dbReference>
<gene>
    <name evidence="3" type="ORF">NP075_12655</name>
</gene>
<sequence>MPPTSTALASGPPPPVAPRPSTDLGPATPVAPGPTTGGSGASGPQAVAVAVLAGLVVGALTSFAQGLPLGPFGGLANAVAPWLLVPFGIGALARGWRWALGAGVVACVAQVAGYYVAADLRDIGVGAPWLLIWLACALPGGAVAAVAGRSWWRTGPLQAGLERGAGAAVLVAAWLAEAVVRYAVVLRYPGHAVVFAVTGLVALALLGWRGRQHARVALWLVPALVPACGVFAALPVR</sequence>
<feature type="transmembrane region" description="Helical" evidence="2">
    <location>
        <begin position="99"/>
        <end position="117"/>
    </location>
</feature>
<dbReference type="InterPro" id="IPR045393">
    <property type="entry name" value="DUF6518"/>
</dbReference>
<feature type="transmembrane region" description="Helical" evidence="2">
    <location>
        <begin position="190"/>
        <end position="209"/>
    </location>
</feature>
<dbReference type="RefSeq" id="WP_227565530.1">
    <property type="nucleotide sequence ID" value="NZ_CP101989.1"/>
</dbReference>
<evidence type="ECO:0000256" key="2">
    <source>
        <dbReference type="SAM" id="Phobius"/>
    </source>
</evidence>
<keyword evidence="2" id="KW-0472">Membrane</keyword>
<dbReference type="EMBL" id="CP101989">
    <property type="protein sequence ID" value="UUI63981.1"/>
    <property type="molecule type" value="Genomic_DNA"/>
</dbReference>
<dbReference type="Proteomes" id="UP001317322">
    <property type="component" value="Chromosome"/>
</dbReference>
<keyword evidence="2" id="KW-1133">Transmembrane helix</keyword>
<keyword evidence="2" id="KW-0812">Transmembrane</keyword>
<feature type="compositionally biased region" description="Low complexity" evidence="1">
    <location>
        <begin position="25"/>
        <end position="34"/>
    </location>
</feature>